<feature type="region of interest" description="Disordered" evidence="7">
    <location>
        <begin position="1442"/>
        <end position="1610"/>
    </location>
</feature>
<dbReference type="SUPFAM" id="SSF56112">
    <property type="entry name" value="Protein kinase-like (PK-like)"/>
    <property type="match status" value="2"/>
</dbReference>
<feature type="compositionally biased region" description="Polar residues" evidence="7">
    <location>
        <begin position="1571"/>
        <end position="1589"/>
    </location>
</feature>
<feature type="compositionally biased region" description="Polar residues" evidence="7">
    <location>
        <begin position="505"/>
        <end position="535"/>
    </location>
</feature>
<evidence type="ECO:0000256" key="1">
    <source>
        <dbReference type="ARBA" id="ARBA00022527"/>
    </source>
</evidence>
<dbReference type="Proteomes" id="UP000092600">
    <property type="component" value="Unassembled WGS sequence"/>
</dbReference>
<feature type="compositionally biased region" description="Polar residues" evidence="7">
    <location>
        <begin position="417"/>
        <end position="430"/>
    </location>
</feature>
<dbReference type="InterPro" id="IPR000719">
    <property type="entry name" value="Prot_kinase_dom"/>
</dbReference>
<proteinExistence type="predicted"/>
<feature type="binding site" evidence="6">
    <location>
        <position position="1995"/>
    </location>
    <ligand>
        <name>ATP</name>
        <dbReference type="ChEBI" id="CHEBI:30616"/>
    </ligand>
</feature>
<feature type="compositionally biased region" description="Polar residues" evidence="7">
    <location>
        <begin position="351"/>
        <end position="365"/>
    </location>
</feature>
<dbReference type="PANTHER" id="PTHR47989:SF45">
    <property type="entry name" value="OS01G0709500 PROTEIN"/>
    <property type="match status" value="1"/>
</dbReference>
<feature type="domain" description="Protein kinase" evidence="9">
    <location>
        <begin position="1140"/>
        <end position="1397"/>
    </location>
</feature>
<feature type="domain" description="Protein kinase" evidence="9">
    <location>
        <begin position="1967"/>
        <end position="2242"/>
    </location>
</feature>
<feature type="compositionally biased region" description="Polar residues" evidence="7">
    <location>
        <begin position="562"/>
        <end position="575"/>
    </location>
</feature>
<protein>
    <submittedName>
        <fullName evidence="10">Receptor-like serine/threonine-protein kinase ALE2</fullName>
    </submittedName>
</protein>
<evidence type="ECO:0000313" key="10">
    <source>
        <dbReference type="EMBL" id="OAY82359.1"/>
    </source>
</evidence>
<keyword evidence="10" id="KW-0675">Receptor</keyword>
<feature type="compositionally biased region" description="Polar residues" evidence="7">
    <location>
        <begin position="1515"/>
        <end position="1531"/>
    </location>
</feature>
<evidence type="ECO:0000256" key="8">
    <source>
        <dbReference type="SAM" id="Phobius"/>
    </source>
</evidence>
<dbReference type="Pfam" id="PF07714">
    <property type="entry name" value="PK_Tyr_Ser-Thr"/>
    <property type="match status" value="2"/>
</dbReference>
<dbReference type="FunFam" id="3.30.200.20:FF:000146">
    <property type="entry name" value="receptor-like serine/threonine-protein kinase ALE2"/>
    <property type="match status" value="2"/>
</dbReference>
<feature type="region of interest" description="Disordered" evidence="7">
    <location>
        <begin position="53"/>
        <end position="879"/>
    </location>
</feature>
<feature type="compositionally biased region" description="Polar residues" evidence="7">
    <location>
        <begin position="1540"/>
        <end position="1557"/>
    </location>
</feature>
<feature type="region of interest" description="Disordered" evidence="7">
    <location>
        <begin position="1643"/>
        <end position="1706"/>
    </location>
</feature>
<evidence type="ECO:0000256" key="3">
    <source>
        <dbReference type="ARBA" id="ARBA00022741"/>
    </source>
</evidence>
<feature type="transmembrane region" description="Helical" evidence="8">
    <location>
        <begin position="1053"/>
        <end position="1076"/>
    </location>
</feature>
<dbReference type="Pfam" id="PF23180">
    <property type="entry name" value="ALE2_N"/>
    <property type="match status" value="2"/>
</dbReference>
<gene>
    <name evidence="10" type="ORF">ACMD2_14780</name>
</gene>
<dbReference type="EMBL" id="LSRQ01000511">
    <property type="protein sequence ID" value="OAY82359.1"/>
    <property type="molecule type" value="Genomic_DNA"/>
</dbReference>
<dbReference type="InterPro" id="IPR008271">
    <property type="entry name" value="Ser/Thr_kinase_AS"/>
</dbReference>
<name>A0A199VZA5_ANACO</name>
<dbReference type="InterPro" id="IPR011009">
    <property type="entry name" value="Kinase-like_dom_sf"/>
</dbReference>
<keyword evidence="4 10" id="KW-0418">Kinase</keyword>
<dbReference type="FunFam" id="1.10.510.10:FF:000051">
    <property type="entry name" value="Receptor-like serine/threonine-protein kinase ALE2"/>
    <property type="match status" value="1"/>
</dbReference>
<sequence>MGRRRRRMMMILCPSVVGVLLLVLVAIRGPGVQLSKPLELHLLARRTLLPLTNAPPTNNTTEILDPSNMVAPSISPPPRNLDFDVSPPPYVSSSVPHTKDEASSPVYFKEPPKEYAPAPATTSEGNPVKENNLSPKPVFHGEAPYTNSSVPAPSKEVSLPLPLQPPTIPPSGFPHTSDVFPPAVQAVISSAQPSAPPYESPSSSLPSSHDLSPSYAVPPSARTGNGEAPKISPPVSVPRNKVLPPPQPPIPAFFGHAPSPTPDSPHTTNNQFPPTPITPPISRNGSDVSVAPPPNESSSQISPINSSTPNAPASNASRFHGNRYGSPIASPPKEPSTSLPPPSYSHLQGPAASSASTPNFNNSAAHSIPVAAPPKESSGHSSRVNSSRITGPASSPVSTPRVNNSTTHSIPVAAPPNESTSHSPPVNSTPIKGPASSPVSTPHVNNSKTHSIPVAAPPNESTGHSPPVNSSRIKGPAYSPSSTPNFNNSATHSIPVAAPPKESSGHSSPVNSSRIKGPASSPSLSPIVDNSTSHSIPAASTPKGLSTHPHVNSSHIEGPASSPASTPNVNSSTAHSIPVAAPPKESSSHSSPVDSSHIKGPAYPPALTPNANSSSTHNIPVAAPPKESSSHSSPVNSSHIKGPAFPPALTPNANSSSTHNIPVAAPPKESSSHSSPVNSSHIKGPAPSPVSTPQVNNSARHTNPVASPPKEPSTHSSHLNYSRTKVSSPLISPSPHEAKIPPQTIHAPLNSPNRSPSGRTLNSPAPVPVSTTHNHKGRGTPEPAHAPFQPNISESPAASPKNNRRHHPSPPHAQGPSISQAPFHSADSRQAPSSSPSINIPSTINRRPVPSPMPPPSASTREKHEAPSPEPINTLPPPPPNLDCTPLSCSDPWTNSPPGSPCACVLPIKVGLRLNVALYTFFTLVSELAQELAIGVLMKQSQVRIMGANAANEQPEKTVVFIDLVPLSNKFDNTTIFLVNEKFWHKEVFINASYFGDYDVLYVIYPGLSLSPPAAPGDMSSEDGVLINGNNPKSIRPLAANVRKHREKQSGSLIVIIILSAVFALVLCVGAAWMVFLKCIVRSHPLGPTTSFAKSQGTGARALGSQPSSASASFSSSIATCAGTARTFGLAEMERATNKFDESKIIGEGGFGRVYKGTLDDGRCVAIKVLKREDQQGSREFLAEVEMLSRLHHRNLVKLLGICTEEHMHCLIYELIPNGSVESHLHGPDRETAPLDWDARLKIALGAARALAYLHEDSNPRVIHRDFKSSNILLEHDFTLRYVAPEYAMTGHLLVKSDVYSYGVVLLELLTGRKPVDMLRPPGQENLVTWARPLLTRPAYSPSSTPNFNNSATHSIPVAAPPKESSGHSSPVNSSRIKGPASSPSLSPIVDNSTPASSPASTPNSTAYGAQHSSCSTSERIIQPFITCRFIHIKGPAYPPALTPNANSSSTHNIPVAAPPKESSSHSSLTCFPPALTPNANSIDTQHSVAAPPKESSSHSSPVNSSHIKGPAPSPVSTPQVNNSARHTNPVASPPKEPSTHSSHLNYSRTKVSSPLISPSPHEAKIPPQTIHASLNSPNRSPSGRTLNSPAPVPVSTTHNHKGRGTPEPHMLHSAEYRISSSIPKIIEGIILRHPMLKVGTGPSISQAPFHSADSRQAPSSSPSINIPSTINRRPVPSPMPPPSASTREKHEAPSPEPINTLPPPPPNLDCTPLSCSDPWTNSPPGSPCACVLPIKVGLRLNVALYTFFTLVSELAQELANGVLMKQSQVRIMGANAANEQPEKTVVFIDLIPLGNKFDNTTIFLVNEKFWHKEVFINASYFGDYDVLYVIYPGLSLSPPAAPGDMSSEDGVLINGNNPKSIRPLAANVRKHREKQSGSLIVIIILSAVFALVLCVGAAWMVFLKCIVRSHPLGPTTSFAKSQGTGARALGSQPSSASASFSSSIATCAGTAKTFSLAEMERATNKFDESKIIGEGGFGRVYKGTLDDGRCVAIKVLKREDQQGSREFLAEVEMLSRLHHRNLVKLLGICTEEHMHCLIYELIPNGSVESHLHGPDRETAPLDWDARLKIALGAARALAYLHEDSNPRVIHRDFKSSNILLEHDFTPKVSDFGLARAARDEAHEHISTRVMGTFGYVAPEYAMTGHLLVKSDVYSYGVVLLELLTGRKPVDMLRPPGQENLVTWARPLLTSKESLETIIDPSLDINKYDSLAKVAAIVSMCVQPEVDQRPFMGEVVQALKLVCNEGNEHKVSESFSREDSHTPDTELRLSGCLDMEAERKLSSSNVLSTSARFTRDATGSFRRISSSGPLRTSRGAWFWDRGRNLSGRSSSEHGIEQRFQTGSEGGESIL</sequence>
<feature type="transmembrane region" description="Helical" evidence="8">
    <location>
        <begin position="916"/>
        <end position="937"/>
    </location>
</feature>
<dbReference type="CDD" id="cd14066">
    <property type="entry name" value="STKc_IRAK"/>
    <property type="match status" value="1"/>
</dbReference>
<feature type="compositionally biased region" description="Polar residues" evidence="7">
    <location>
        <begin position="714"/>
        <end position="731"/>
    </location>
</feature>
<feature type="compositionally biased region" description="Pro residues" evidence="7">
    <location>
        <begin position="868"/>
        <end position="879"/>
    </location>
</feature>
<feature type="region of interest" description="Disordered" evidence="7">
    <location>
        <begin position="2327"/>
        <end position="2350"/>
    </location>
</feature>
<feature type="compositionally biased region" description="Polar residues" evidence="7">
    <location>
        <begin position="479"/>
        <end position="492"/>
    </location>
</feature>
<feature type="compositionally biased region" description="Polar residues" evidence="7">
    <location>
        <begin position="388"/>
        <end position="409"/>
    </location>
</feature>
<comment type="caution">
    <text evidence="10">The sequence shown here is derived from an EMBL/GenBank/DDBJ whole genome shotgun (WGS) entry which is preliminary data.</text>
</comment>
<feature type="compositionally biased region" description="Polar residues" evidence="7">
    <location>
        <begin position="651"/>
        <end position="660"/>
    </location>
</feature>
<feature type="compositionally biased region" description="Polar residues" evidence="7">
    <location>
        <begin position="750"/>
        <end position="763"/>
    </location>
</feature>
<feature type="compositionally biased region" description="Polar residues" evidence="7">
    <location>
        <begin position="459"/>
        <end position="472"/>
    </location>
</feature>
<evidence type="ECO:0000256" key="2">
    <source>
        <dbReference type="ARBA" id="ARBA00022679"/>
    </source>
</evidence>
<dbReference type="GO" id="GO:0005524">
    <property type="term" value="F:ATP binding"/>
    <property type="evidence" value="ECO:0007669"/>
    <property type="project" value="UniProtKB-UniRule"/>
</dbReference>
<keyword evidence="5 6" id="KW-0067">ATP-binding</keyword>
<keyword evidence="8" id="KW-1133">Transmembrane helix</keyword>
<evidence type="ECO:0000256" key="6">
    <source>
        <dbReference type="PROSITE-ProRule" id="PRU10141"/>
    </source>
</evidence>
<dbReference type="PROSITE" id="PS50011">
    <property type="entry name" value="PROTEIN_KINASE_DOM"/>
    <property type="match status" value="2"/>
</dbReference>
<feature type="compositionally biased region" description="Low complexity" evidence="7">
    <location>
        <begin position="200"/>
        <end position="214"/>
    </location>
</feature>
<keyword evidence="1" id="KW-0723">Serine/threonine-protein kinase</keyword>
<reference evidence="10 11" key="1">
    <citation type="journal article" date="2016" name="DNA Res.">
        <title>The draft genome of MD-2 pineapple using hybrid error correction of long reads.</title>
        <authorList>
            <person name="Redwan R.M."/>
            <person name="Saidin A."/>
            <person name="Kumar S.V."/>
        </authorList>
    </citation>
    <scope>NUCLEOTIDE SEQUENCE [LARGE SCALE GENOMIC DNA]</scope>
    <source>
        <strain evidence="11">cv. MD2</strain>
        <tissue evidence="10">Leaf</tissue>
    </source>
</reference>
<accession>A0A199VZA5</accession>
<dbReference type="PROSITE" id="PS00108">
    <property type="entry name" value="PROTEIN_KINASE_ST"/>
    <property type="match status" value="2"/>
</dbReference>
<feature type="compositionally biased region" description="Low complexity" evidence="7">
    <location>
        <begin position="1392"/>
        <end position="1407"/>
    </location>
</feature>
<keyword evidence="3 6" id="KW-0547">Nucleotide-binding</keyword>
<feature type="compositionally biased region" description="Polar residues" evidence="7">
    <location>
        <begin position="689"/>
        <end position="705"/>
    </location>
</feature>
<feature type="compositionally biased region" description="Polar residues" evidence="7">
    <location>
        <begin position="1444"/>
        <end position="1453"/>
    </location>
</feature>
<evidence type="ECO:0000259" key="9">
    <source>
        <dbReference type="PROSITE" id="PS50011"/>
    </source>
</evidence>
<feature type="compositionally biased region" description="Pro residues" evidence="7">
    <location>
        <begin position="1695"/>
        <end position="1706"/>
    </location>
</feature>
<dbReference type="InterPro" id="IPR001245">
    <property type="entry name" value="Ser-Thr/Tyr_kinase_cat_dom"/>
</dbReference>
<dbReference type="InterPro" id="IPR057597">
    <property type="entry name" value="ALE2_N"/>
</dbReference>
<keyword evidence="8" id="KW-0472">Membrane</keyword>
<feature type="transmembrane region" description="Helical" evidence="8">
    <location>
        <begin position="1743"/>
        <end position="1764"/>
    </location>
</feature>
<evidence type="ECO:0000313" key="11">
    <source>
        <dbReference type="Proteomes" id="UP000092600"/>
    </source>
</evidence>
<dbReference type="GO" id="GO:0004674">
    <property type="term" value="F:protein serine/threonine kinase activity"/>
    <property type="evidence" value="ECO:0007669"/>
    <property type="project" value="UniProtKB-KW"/>
</dbReference>
<feature type="transmembrane region" description="Helical" evidence="8">
    <location>
        <begin position="1880"/>
        <end position="1903"/>
    </location>
</feature>
<feature type="compositionally biased region" description="Polar residues" evidence="7">
    <location>
        <begin position="437"/>
        <end position="450"/>
    </location>
</feature>
<dbReference type="PANTHER" id="PTHR47989">
    <property type="entry name" value="OS01G0750732 PROTEIN"/>
    <property type="match status" value="1"/>
</dbReference>
<evidence type="ECO:0000256" key="4">
    <source>
        <dbReference type="ARBA" id="ARBA00022777"/>
    </source>
</evidence>
<feature type="compositionally biased region" description="Polar residues" evidence="7">
    <location>
        <begin position="1478"/>
        <end position="1488"/>
    </location>
</feature>
<feature type="compositionally biased region" description="Polar residues" evidence="7">
    <location>
        <begin position="609"/>
        <end position="618"/>
    </location>
</feature>
<dbReference type="InterPro" id="IPR017441">
    <property type="entry name" value="Protein_kinase_ATP_BS"/>
</dbReference>
<feature type="compositionally biased region" description="Pro residues" evidence="7">
    <location>
        <begin position="162"/>
        <end position="172"/>
    </location>
</feature>
<evidence type="ECO:0000256" key="7">
    <source>
        <dbReference type="SAM" id="MobiDB-lite"/>
    </source>
</evidence>
<feature type="compositionally biased region" description="Polar residues" evidence="7">
    <location>
        <begin position="121"/>
        <end position="134"/>
    </location>
</feature>
<dbReference type="PROSITE" id="PS00107">
    <property type="entry name" value="PROTEIN_KINASE_ATP"/>
    <property type="match status" value="2"/>
</dbReference>
<dbReference type="Gene3D" id="3.30.200.20">
    <property type="entry name" value="Phosphorylase Kinase, domain 1"/>
    <property type="match status" value="2"/>
</dbReference>
<feature type="compositionally biased region" description="Pro residues" evidence="7">
    <location>
        <begin position="329"/>
        <end position="343"/>
    </location>
</feature>
<evidence type="ECO:0000256" key="5">
    <source>
        <dbReference type="ARBA" id="ARBA00022840"/>
    </source>
</evidence>
<feature type="region of interest" description="Disordered" evidence="7">
    <location>
        <begin position="1341"/>
        <end position="1411"/>
    </location>
</feature>
<dbReference type="STRING" id="4615.A0A199VZA5"/>
<feature type="compositionally biased region" description="Low complexity" evidence="7">
    <location>
        <begin position="832"/>
        <end position="845"/>
    </location>
</feature>
<feature type="compositionally biased region" description="Low complexity" evidence="7">
    <location>
        <begin position="296"/>
        <end position="317"/>
    </location>
</feature>
<dbReference type="Gene3D" id="1.10.510.10">
    <property type="entry name" value="Transferase(Phosphotransferase) domain 1"/>
    <property type="match status" value="3"/>
</dbReference>
<feature type="compositionally biased region" description="Polar residues" evidence="7">
    <location>
        <begin position="1341"/>
        <end position="1354"/>
    </location>
</feature>
<feature type="binding site" evidence="6">
    <location>
        <position position="1168"/>
    </location>
    <ligand>
        <name>ATP</name>
        <dbReference type="ChEBI" id="CHEBI:30616"/>
    </ligand>
</feature>
<keyword evidence="2" id="KW-0808">Transferase</keyword>
<keyword evidence="8" id="KW-0812">Transmembrane</keyword>
<feature type="compositionally biased region" description="Polar residues" evidence="7">
    <location>
        <begin position="1367"/>
        <end position="1386"/>
    </location>
</feature>
<organism evidence="10 11">
    <name type="scientific">Ananas comosus</name>
    <name type="common">Pineapple</name>
    <name type="synonym">Ananas ananas</name>
    <dbReference type="NCBI Taxonomy" id="4615"/>
    <lineage>
        <taxon>Eukaryota</taxon>
        <taxon>Viridiplantae</taxon>
        <taxon>Streptophyta</taxon>
        <taxon>Embryophyta</taxon>
        <taxon>Tracheophyta</taxon>
        <taxon>Spermatophyta</taxon>
        <taxon>Magnoliopsida</taxon>
        <taxon>Liliopsida</taxon>
        <taxon>Poales</taxon>
        <taxon>Bromeliaceae</taxon>
        <taxon>Bromelioideae</taxon>
        <taxon>Ananas</taxon>
    </lineage>
</organism>
<feature type="compositionally biased region" description="Low complexity" evidence="7">
    <location>
        <begin position="1659"/>
        <end position="1672"/>
    </location>
</feature>